<evidence type="ECO:0000256" key="1">
    <source>
        <dbReference type="SAM" id="MobiDB-lite"/>
    </source>
</evidence>
<evidence type="ECO:0000313" key="3">
    <source>
        <dbReference type="Proteomes" id="UP001183643"/>
    </source>
</evidence>
<comment type="caution">
    <text evidence="2">The sequence shown here is derived from an EMBL/GenBank/DDBJ whole genome shotgun (WGS) entry which is preliminary data.</text>
</comment>
<evidence type="ECO:0000313" key="2">
    <source>
        <dbReference type="EMBL" id="MDR7279106.1"/>
    </source>
</evidence>
<dbReference type="AlphaFoldDB" id="A0AAE3YUW9"/>
<proteinExistence type="predicted"/>
<reference evidence="2" key="1">
    <citation type="submission" date="2023-07" db="EMBL/GenBank/DDBJ databases">
        <title>Sequencing the genomes of 1000 actinobacteria strains.</title>
        <authorList>
            <person name="Klenk H.-P."/>
        </authorList>
    </citation>
    <scope>NUCLEOTIDE SEQUENCE</scope>
    <source>
        <strain evidence="2">DSM 44707</strain>
    </source>
</reference>
<protein>
    <submittedName>
        <fullName evidence="2">Uncharacterized protein</fullName>
    </submittedName>
</protein>
<name>A0AAE3YUW9_9ACTN</name>
<feature type="region of interest" description="Disordered" evidence="1">
    <location>
        <begin position="1"/>
        <end position="36"/>
    </location>
</feature>
<dbReference type="EMBL" id="JAVDYB010000001">
    <property type="protein sequence ID" value="MDR7279106.1"/>
    <property type="molecule type" value="Genomic_DNA"/>
</dbReference>
<sequence>MSSFPAQSHRARDDSLPPVRRPRALRECAPYGFHAT</sequence>
<dbReference type="Proteomes" id="UP001183643">
    <property type="component" value="Unassembled WGS sequence"/>
</dbReference>
<keyword evidence="3" id="KW-1185">Reference proteome</keyword>
<organism evidence="2 3">
    <name type="scientific">Catenuloplanes atrovinosus</name>
    <dbReference type="NCBI Taxonomy" id="137266"/>
    <lineage>
        <taxon>Bacteria</taxon>
        <taxon>Bacillati</taxon>
        <taxon>Actinomycetota</taxon>
        <taxon>Actinomycetes</taxon>
        <taxon>Micromonosporales</taxon>
        <taxon>Micromonosporaceae</taxon>
        <taxon>Catenuloplanes</taxon>
    </lineage>
</organism>
<gene>
    <name evidence="2" type="ORF">J2S41_005884</name>
</gene>
<accession>A0AAE3YUW9</accession>